<reference evidence="1" key="1">
    <citation type="submission" date="2020-01" db="EMBL/GenBank/DDBJ databases">
        <authorList>
            <consortium name="DOE Joint Genome Institute"/>
            <person name="Haridas S."/>
            <person name="Albert R."/>
            <person name="Binder M."/>
            <person name="Bloem J."/>
            <person name="Labutti K."/>
            <person name="Salamov A."/>
            <person name="Andreopoulos B."/>
            <person name="Baker S.E."/>
            <person name="Barry K."/>
            <person name="Bills G."/>
            <person name="Bluhm B.H."/>
            <person name="Cannon C."/>
            <person name="Castanera R."/>
            <person name="Culley D.E."/>
            <person name="Daum C."/>
            <person name="Ezra D."/>
            <person name="Gonzalez J.B."/>
            <person name="Henrissat B."/>
            <person name="Kuo A."/>
            <person name="Liang C."/>
            <person name="Lipzen A."/>
            <person name="Lutzoni F."/>
            <person name="Magnuson J."/>
            <person name="Mondo S."/>
            <person name="Nolan M."/>
            <person name="Ohm R."/>
            <person name="Pangilinan J."/>
            <person name="Park H.-J."/>
            <person name="Ramirez L."/>
            <person name="Alfaro M."/>
            <person name="Sun H."/>
            <person name="Tritt A."/>
            <person name="Yoshinaga Y."/>
            <person name="Zwiers L.-H."/>
            <person name="Turgeon B.G."/>
            <person name="Goodwin S.B."/>
            <person name="Spatafora J.W."/>
            <person name="Crous P.W."/>
            <person name="Grigoriev I.V."/>
        </authorList>
    </citation>
    <scope>NUCLEOTIDE SEQUENCE</scope>
    <source>
        <strain evidence="1">IPT5</strain>
    </source>
</reference>
<organism evidence="1 2">
    <name type="scientific">Plenodomus tracheiphilus IPT5</name>
    <dbReference type="NCBI Taxonomy" id="1408161"/>
    <lineage>
        <taxon>Eukaryota</taxon>
        <taxon>Fungi</taxon>
        <taxon>Dikarya</taxon>
        <taxon>Ascomycota</taxon>
        <taxon>Pezizomycotina</taxon>
        <taxon>Dothideomycetes</taxon>
        <taxon>Pleosporomycetidae</taxon>
        <taxon>Pleosporales</taxon>
        <taxon>Pleosporineae</taxon>
        <taxon>Leptosphaeriaceae</taxon>
        <taxon>Plenodomus</taxon>
    </lineage>
</organism>
<protein>
    <submittedName>
        <fullName evidence="1">Uncharacterized protein</fullName>
    </submittedName>
</protein>
<evidence type="ECO:0000313" key="1">
    <source>
        <dbReference type="EMBL" id="KAF2845798.1"/>
    </source>
</evidence>
<dbReference type="AlphaFoldDB" id="A0A6A7AUK3"/>
<proteinExistence type="predicted"/>
<sequence>MSSQNALEVYEFAITNGKRLCKELASFEAQSPLPASLASCGYKVQSGSLGSNVMNSLRTMPLSCGILISNSTYVEVRSADTPETMIPLKVTGLTQSRRHTLGTRWFGHRRCSGNVGRARVGSWEAGFRSACNCPSENHQ</sequence>
<name>A0A6A7AUK3_9PLEO</name>
<evidence type="ECO:0000313" key="2">
    <source>
        <dbReference type="Proteomes" id="UP000799423"/>
    </source>
</evidence>
<dbReference type="Proteomes" id="UP000799423">
    <property type="component" value="Unassembled WGS sequence"/>
</dbReference>
<keyword evidence="2" id="KW-1185">Reference proteome</keyword>
<dbReference type="OrthoDB" id="5337308at2759"/>
<dbReference type="EMBL" id="MU006342">
    <property type="protein sequence ID" value="KAF2845798.1"/>
    <property type="molecule type" value="Genomic_DNA"/>
</dbReference>
<accession>A0A6A7AUK3</accession>
<gene>
    <name evidence="1" type="ORF">T440DRAFT_483145</name>
</gene>